<accession>A0AAN3MC26</accession>
<name>A0AAN3MC26_ECOLX</name>
<proteinExistence type="predicted"/>
<comment type="caution">
    <text evidence="1">The sequence shown here is derived from an EMBL/GenBank/DDBJ whole genome shotgun (WGS) entry which is preliminary data.</text>
</comment>
<protein>
    <submittedName>
        <fullName evidence="1">Uncharacterized protein</fullName>
    </submittedName>
</protein>
<evidence type="ECO:0000313" key="1">
    <source>
        <dbReference type="EMBL" id="EFU36551.1"/>
    </source>
</evidence>
<reference evidence="1 2" key="1">
    <citation type="submission" date="2010-09" db="EMBL/GenBank/DDBJ databases">
        <authorList>
            <person name="Weinstock G."/>
            <person name="Sodergren E."/>
            <person name="Clifton S."/>
            <person name="Fulton L."/>
            <person name="Fulton B."/>
            <person name="Courtney L."/>
            <person name="Fronick C."/>
            <person name="Harrison M."/>
            <person name="Strong C."/>
            <person name="Farmer C."/>
            <person name="Delahaunty K."/>
            <person name="Markovic C."/>
            <person name="Hall O."/>
            <person name="Minx P."/>
            <person name="Tomlinson C."/>
            <person name="Mitreva M."/>
            <person name="Hou S."/>
            <person name="Chen J."/>
            <person name="Wollam A."/>
            <person name="Pepin K.H."/>
            <person name="Johnson M."/>
            <person name="Bhonagiri V."/>
            <person name="Zhang X."/>
            <person name="Suruliraj S."/>
            <person name="Warren W."/>
            <person name="Chinwalla A."/>
            <person name="Mardis E.R."/>
            <person name="Wilson R.K."/>
        </authorList>
    </citation>
    <scope>NUCLEOTIDE SEQUENCE [LARGE SCALE GENOMIC DNA]</scope>
    <source>
        <strain evidence="1 2">MS 85-1</strain>
    </source>
</reference>
<evidence type="ECO:0000313" key="2">
    <source>
        <dbReference type="Proteomes" id="UP000005056"/>
    </source>
</evidence>
<gene>
    <name evidence="1" type="ORF">HMPREF9350_01722</name>
</gene>
<dbReference type="EMBL" id="ADWQ01000005">
    <property type="protein sequence ID" value="EFU36551.1"/>
    <property type="molecule type" value="Genomic_DNA"/>
</dbReference>
<sequence>MPPMDVISCHLAQVYAKCRSFMSKPFTIITFFQAGTRTTQRIN</sequence>
<organism evidence="1 2">
    <name type="scientific">Escherichia coli MS 85-1</name>
    <dbReference type="NCBI Taxonomy" id="679202"/>
    <lineage>
        <taxon>Bacteria</taxon>
        <taxon>Pseudomonadati</taxon>
        <taxon>Pseudomonadota</taxon>
        <taxon>Gammaproteobacteria</taxon>
        <taxon>Enterobacterales</taxon>
        <taxon>Enterobacteriaceae</taxon>
        <taxon>Escherichia</taxon>
    </lineage>
</organism>
<dbReference type="Proteomes" id="UP000005056">
    <property type="component" value="Unassembled WGS sequence"/>
</dbReference>
<dbReference type="AlphaFoldDB" id="A0AAN3MC26"/>